<evidence type="ECO:0000259" key="5">
    <source>
        <dbReference type="Pfam" id="PF07726"/>
    </source>
</evidence>
<dbReference type="Proteomes" id="UP000198688">
    <property type="component" value="Chromosome I"/>
</dbReference>
<dbReference type="Gene3D" id="1.10.8.80">
    <property type="entry name" value="Magnesium chelatase subunit I, C-Terminal domain"/>
    <property type="match status" value="1"/>
</dbReference>
<dbReference type="Gene3D" id="3.40.50.300">
    <property type="entry name" value="P-loop containing nucleotide triphosphate hydrolases"/>
    <property type="match status" value="1"/>
</dbReference>
<dbReference type="CDD" id="cd00009">
    <property type="entry name" value="AAA"/>
    <property type="match status" value="1"/>
</dbReference>
<gene>
    <name evidence="7" type="ORF">SAMN04489716_4885</name>
</gene>
<accession>A0A1H2BUZ7</accession>
<feature type="domain" description="ATPase AAA-3" evidence="5">
    <location>
        <begin position="58"/>
        <end position="188"/>
    </location>
</feature>
<keyword evidence="8" id="KW-1185">Reference proteome</keyword>
<evidence type="ECO:0000313" key="7">
    <source>
        <dbReference type="EMBL" id="SDT61596.1"/>
    </source>
</evidence>
<name>A0A1H2BUZ7_9ACTN</name>
<feature type="region of interest" description="Disordered" evidence="4">
    <location>
        <begin position="336"/>
        <end position="576"/>
    </location>
</feature>
<evidence type="ECO:0000256" key="2">
    <source>
        <dbReference type="ARBA" id="ARBA00022840"/>
    </source>
</evidence>
<feature type="compositionally biased region" description="Basic and acidic residues" evidence="4">
    <location>
        <begin position="505"/>
        <end position="527"/>
    </location>
</feature>
<keyword evidence="1" id="KW-0547">Nucleotide-binding</keyword>
<dbReference type="InterPro" id="IPR027417">
    <property type="entry name" value="P-loop_NTPase"/>
</dbReference>
<keyword evidence="2" id="KW-0067">ATP-binding</keyword>
<organism evidence="7 8">
    <name type="scientific">Actinoplanes derwentensis</name>
    <dbReference type="NCBI Taxonomy" id="113562"/>
    <lineage>
        <taxon>Bacteria</taxon>
        <taxon>Bacillati</taxon>
        <taxon>Actinomycetota</taxon>
        <taxon>Actinomycetes</taxon>
        <taxon>Micromonosporales</taxon>
        <taxon>Micromonosporaceae</taxon>
        <taxon>Actinoplanes</taxon>
    </lineage>
</organism>
<sequence length="576" mass="60066">MAQPSTPETDTSAGTGAPVPPAQDASQLERAMFEVKRVIVGQDRMIERMFVALLARGHCLLEGVPGVAKTLAVETLAKVVGGSFSRVQFTPDLVPADIVGTRIYRQSSEKFDVELGPVFVNFLLADEINRAPAKVQSALLEVMAEHQVSIGGKTHEVPDPFLVMATQNPIEQEGVYPLPEAQRDRFLMKILVGYPTDTEEREIVYRMGVSAPEPKQVFTPDDLLGLQRRADQVFVHNALVDYTVRLVLATRAPAQHGMPDVAQLIQYGASPRASLGIVRATRALALLRGRDYALPQDVQDIAPDILRHRLVLSYDALADDIPADHIVARIMQTVPPPQVTSRQSTSNGSAPQPVPAGQPIHPGPGQFAAAQPGPGQFAPGQPGGPGQFPSGQPGGLGQFASGQPGPGQFAPGQFGQPSHPGAYGQPGPYGQPGTHGQPGAPGQPGSYGQPGPYGQTGPFGQPAVPVAAGPQTPVGAGQHQPAQYVAGPPATSEVRPSSGVPAAGHDGHDGHEPRDADGHVPQRDGDGHGPQAAGDGHVSQPAGDGHGPQAAGDGHRPQAGGDSHPPQPGDTWPGRS</sequence>
<dbReference type="Pfam" id="PF17863">
    <property type="entry name" value="AAA_lid_2"/>
    <property type="match status" value="1"/>
</dbReference>
<dbReference type="GO" id="GO:0005524">
    <property type="term" value="F:ATP binding"/>
    <property type="evidence" value="ECO:0007669"/>
    <property type="project" value="UniProtKB-KW"/>
</dbReference>
<dbReference type="PANTHER" id="PTHR42759:SF1">
    <property type="entry name" value="MAGNESIUM-CHELATASE SUBUNIT CHLD"/>
    <property type="match status" value="1"/>
</dbReference>
<evidence type="ECO:0000313" key="8">
    <source>
        <dbReference type="Proteomes" id="UP000198688"/>
    </source>
</evidence>
<feature type="domain" description="ChlI/MoxR AAA lid" evidence="6">
    <location>
        <begin position="261"/>
        <end position="329"/>
    </location>
</feature>
<dbReference type="Pfam" id="PF07726">
    <property type="entry name" value="AAA_3"/>
    <property type="match status" value="1"/>
</dbReference>
<dbReference type="AlphaFoldDB" id="A0A1H2BUZ7"/>
<dbReference type="InterPro" id="IPR011703">
    <property type="entry name" value="ATPase_AAA-3"/>
</dbReference>
<reference evidence="7" key="1">
    <citation type="submission" date="2016-10" db="EMBL/GenBank/DDBJ databases">
        <authorList>
            <person name="de Groot N.N."/>
        </authorList>
    </citation>
    <scope>NUCLEOTIDE SEQUENCE [LARGE SCALE GENOMIC DNA]</scope>
    <source>
        <strain evidence="7">DSM 43941</strain>
    </source>
</reference>
<feature type="compositionally biased region" description="Polar residues" evidence="4">
    <location>
        <begin position="1"/>
        <end position="14"/>
    </location>
</feature>
<protein>
    <submittedName>
        <fullName evidence="7">MoxR-like ATPase</fullName>
    </submittedName>
</protein>
<dbReference type="GO" id="GO:0016887">
    <property type="term" value="F:ATP hydrolysis activity"/>
    <property type="evidence" value="ECO:0007669"/>
    <property type="project" value="InterPro"/>
</dbReference>
<evidence type="ECO:0000256" key="3">
    <source>
        <dbReference type="ARBA" id="ARBA00061607"/>
    </source>
</evidence>
<dbReference type="STRING" id="113562.SAMN04489716_4885"/>
<feature type="compositionally biased region" description="Low complexity" evidence="4">
    <location>
        <begin position="398"/>
        <end position="462"/>
    </location>
</feature>
<feature type="compositionally biased region" description="Gly residues" evidence="4">
    <location>
        <begin position="381"/>
        <end position="397"/>
    </location>
</feature>
<feature type="compositionally biased region" description="Polar residues" evidence="4">
    <location>
        <begin position="339"/>
        <end position="350"/>
    </location>
</feature>
<feature type="region of interest" description="Disordered" evidence="4">
    <location>
        <begin position="1"/>
        <end position="23"/>
    </location>
</feature>
<evidence type="ECO:0000256" key="4">
    <source>
        <dbReference type="SAM" id="MobiDB-lite"/>
    </source>
</evidence>
<evidence type="ECO:0000256" key="1">
    <source>
        <dbReference type="ARBA" id="ARBA00022741"/>
    </source>
</evidence>
<dbReference type="InterPro" id="IPR050764">
    <property type="entry name" value="CbbQ/NirQ/NorQ/GpvN"/>
</dbReference>
<dbReference type="PANTHER" id="PTHR42759">
    <property type="entry name" value="MOXR FAMILY PROTEIN"/>
    <property type="match status" value="1"/>
</dbReference>
<comment type="similarity">
    <text evidence="3">Belongs to the MoxR family.</text>
</comment>
<evidence type="ECO:0000259" key="6">
    <source>
        <dbReference type="Pfam" id="PF17863"/>
    </source>
</evidence>
<dbReference type="EMBL" id="LT629758">
    <property type="protein sequence ID" value="SDT61596.1"/>
    <property type="molecule type" value="Genomic_DNA"/>
</dbReference>
<dbReference type="FunFam" id="3.40.50.300:FF:000640">
    <property type="entry name" value="MoxR family ATPase"/>
    <property type="match status" value="1"/>
</dbReference>
<dbReference type="SUPFAM" id="SSF52540">
    <property type="entry name" value="P-loop containing nucleoside triphosphate hydrolases"/>
    <property type="match status" value="1"/>
</dbReference>
<dbReference type="InterPro" id="IPR041628">
    <property type="entry name" value="ChlI/MoxR_AAA_lid"/>
</dbReference>
<feature type="compositionally biased region" description="Low complexity" evidence="4">
    <location>
        <begin position="363"/>
        <end position="380"/>
    </location>
</feature>
<proteinExistence type="inferred from homology"/>